<dbReference type="Pfam" id="PF00005">
    <property type="entry name" value="ABC_tran"/>
    <property type="match status" value="1"/>
</dbReference>
<evidence type="ECO:0000256" key="6">
    <source>
        <dbReference type="ARBA" id="ARBA00022840"/>
    </source>
</evidence>
<keyword evidence="3" id="KW-1003">Cell membrane</keyword>
<feature type="domain" description="ABC transmembrane type-1" evidence="11">
    <location>
        <begin position="1"/>
        <end position="295"/>
    </location>
</feature>
<dbReference type="InterPro" id="IPR011527">
    <property type="entry name" value="ABC1_TM_dom"/>
</dbReference>
<evidence type="ECO:0000256" key="1">
    <source>
        <dbReference type="ARBA" id="ARBA00004651"/>
    </source>
</evidence>
<dbReference type="InterPro" id="IPR017871">
    <property type="entry name" value="ABC_transporter-like_CS"/>
</dbReference>
<dbReference type="PANTHER" id="PTHR43394">
    <property type="entry name" value="ATP-DEPENDENT PERMEASE MDL1, MITOCHONDRIAL"/>
    <property type="match status" value="1"/>
</dbReference>
<dbReference type="InterPro" id="IPR003439">
    <property type="entry name" value="ABC_transporter-like_ATP-bd"/>
</dbReference>
<keyword evidence="6 12" id="KW-0067">ATP-binding</keyword>
<protein>
    <submittedName>
        <fullName evidence="12">Subfamily B ATP-binding cassette protein MsbA</fullName>
        <ecNumber evidence="12">3.6.3.-</ecNumber>
    </submittedName>
</protein>
<dbReference type="AlphaFoldDB" id="A0A840E8I1"/>
<dbReference type="SMART" id="SM00382">
    <property type="entry name" value="AAA"/>
    <property type="match status" value="1"/>
</dbReference>
<dbReference type="PANTHER" id="PTHR43394:SF1">
    <property type="entry name" value="ATP-BINDING CASSETTE SUB-FAMILY B MEMBER 10, MITOCHONDRIAL"/>
    <property type="match status" value="1"/>
</dbReference>
<name>A0A840E8I1_9BACT</name>
<evidence type="ECO:0000259" key="10">
    <source>
        <dbReference type="PROSITE" id="PS50893"/>
    </source>
</evidence>
<accession>A0A840E8I1</accession>
<comment type="caution">
    <text evidence="12">The sequence shown here is derived from an EMBL/GenBank/DDBJ whole genome shotgun (WGS) entry which is preliminary data.</text>
</comment>
<feature type="transmembrane region" description="Helical" evidence="9">
    <location>
        <begin position="155"/>
        <end position="173"/>
    </location>
</feature>
<evidence type="ECO:0000256" key="2">
    <source>
        <dbReference type="ARBA" id="ARBA00022448"/>
    </source>
</evidence>
<evidence type="ECO:0000256" key="9">
    <source>
        <dbReference type="SAM" id="Phobius"/>
    </source>
</evidence>
<dbReference type="PROSITE" id="PS50929">
    <property type="entry name" value="ABC_TM1F"/>
    <property type="match status" value="1"/>
</dbReference>
<evidence type="ECO:0000313" key="13">
    <source>
        <dbReference type="Proteomes" id="UP000576209"/>
    </source>
</evidence>
<gene>
    <name evidence="12" type="ORF">GGR28_002873</name>
</gene>
<feature type="domain" description="ABC transporter" evidence="10">
    <location>
        <begin position="329"/>
        <end position="563"/>
    </location>
</feature>
<sequence length="566" mass="62556">MSLLVAIMDGFGLAMFLPLLQLVSNGSMATGERTGEMGFILEHIEAIGFRPDLTTVLLFLLMFFTLKGVARFGLDYYRVILQQRFANALRLRNLNLLVGASYGKFADAHSGTIQNTLSSEVVRVNQAYLNYFQLLQYLVMTIVYAVLAYLANPRFAAIVVVGGLLSNVAFKWINRTTRAASSAISRGMNVYQGLLIESVASFKYLKATGLLERFSRKVSTTIREAEAQQRRIGLMNAVTYAVREPLIVLVVVTAIFVQLMVFGEGIGLIILSLLFFYRALTSITAVQSCYNQFLGYSGSIGNLIAFTEEMKGGQEPPGSKPFTGLRDRIEVSHLDFRYRDKQVLKDLSVQINKYDTIGIAGESGSGKTTLVNLVTALLQPAAGMIRVDGVDVTEIVKEDYRRRIGYVTQEAQVFSGTIHDNVALWDGSDKNDEPVWEALRLAHAAEFVRSLPDGISTRIGINGINLSGGQRQRIAIARELYRKVDILILDEATSALDSQSEKLIQDNIDHLAGTLTLIVIAHRLSTLRKVDKIVFLRVGGDHEVDTFANLLKSSGDFRKMVALQAV</sequence>
<dbReference type="GO" id="GO:0005886">
    <property type="term" value="C:plasma membrane"/>
    <property type="evidence" value="ECO:0007669"/>
    <property type="project" value="UniProtKB-SubCell"/>
</dbReference>
<feature type="transmembrane region" description="Helical" evidence="9">
    <location>
        <begin position="53"/>
        <end position="74"/>
    </location>
</feature>
<dbReference type="InterPro" id="IPR036640">
    <property type="entry name" value="ABC1_TM_sf"/>
</dbReference>
<dbReference type="SUPFAM" id="SSF52540">
    <property type="entry name" value="P-loop containing nucleoside triphosphate hydrolases"/>
    <property type="match status" value="1"/>
</dbReference>
<evidence type="ECO:0000256" key="4">
    <source>
        <dbReference type="ARBA" id="ARBA00022692"/>
    </source>
</evidence>
<dbReference type="InterPro" id="IPR003593">
    <property type="entry name" value="AAA+_ATPase"/>
</dbReference>
<dbReference type="PROSITE" id="PS50893">
    <property type="entry name" value="ABC_TRANSPORTER_2"/>
    <property type="match status" value="1"/>
</dbReference>
<evidence type="ECO:0000256" key="3">
    <source>
        <dbReference type="ARBA" id="ARBA00022475"/>
    </source>
</evidence>
<keyword evidence="12" id="KW-0378">Hydrolase</keyword>
<feature type="transmembrane region" description="Helical" evidence="9">
    <location>
        <begin position="246"/>
        <end position="277"/>
    </location>
</feature>
<reference evidence="12 13" key="1">
    <citation type="submission" date="2020-08" db="EMBL/GenBank/DDBJ databases">
        <title>Genomic Encyclopedia of Type Strains, Phase IV (KMG-IV): sequencing the most valuable type-strain genomes for metagenomic binning, comparative biology and taxonomic classification.</title>
        <authorList>
            <person name="Goeker M."/>
        </authorList>
    </citation>
    <scope>NUCLEOTIDE SEQUENCE [LARGE SCALE GENOMIC DNA]</scope>
    <source>
        <strain evidence="12 13">DSM 105137</strain>
    </source>
</reference>
<dbReference type="InterPro" id="IPR039421">
    <property type="entry name" value="Type_1_exporter"/>
</dbReference>
<proteinExistence type="predicted"/>
<evidence type="ECO:0000313" key="12">
    <source>
        <dbReference type="EMBL" id="MBB4080243.1"/>
    </source>
</evidence>
<dbReference type="GO" id="GO:0015421">
    <property type="term" value="F:ABC-type oligopeptide transporter activity"/>
    <property type="evidence" value="ECO:0007669"/>
    <property type="project" value="TreeGrafter"/>
</dbReference>
<dbReference type="Proteomes" id="UP000576209">
    <property type="component" value="Unassembled WGS sequence"/>
</dbReference>
<dbReference type="SUPFAM" id="SSF90123">
    <property type="entry name" value="ABC transporter transmembrane region"/>
    <property type="match status" value="1"/>
</dbReference>
<comment type="subcellular location">
    <subcellularLocation>
        <location evidence="1">Cell membrane</location>
        <topology evidence="1">Multi-pass membrane protein</topology>
    </subcellularLocation>
</comment>
<dbReference type="InterPro" id="IPR027417">
    <property type="entry name" value="P-loop_NTPase"/>
</dbReference>
<dbReference type="FunFam" id="3.40.50.300:FF:000299">
    <property type="entry name" value="ABC transporter ATP-binding protein/permease"/>
    <property type="match status" value="1"/>
</dbReference>
<dbReference type="Gene3D" id="1.20.1560.10">
    <property type="entry name" value="ABC transporter type 1, transmembrane domain"/>
    <property type="match status" value="1"/>
</dbReference>
<keyword evidence="4 9" id="KW-0812">Transmembrane</keyword>
<dbReference type="Pfam" id="PF00664">
    <property type="entry name" value="ABC_membrane"/>
    <property type="match status" value="1"/>
</dbReference>
<evidence type="ECO:0000256" key="7">
    <source>
        <dbReference type="ARBA" id="ARBA00022989"/>
    </source>
</evidence>
<dbReference type="PROSITE" id="PS00211">
    <property type="entry name" value="ABC_TRANSPORTER_1"/>
    <property type="match status" value="1"/>
</dbReference>
<keyword evidence="8 9" id="KW-0472">Membrane</keyword>
<evidence type="ECO:0000259" key="11">
    <source>
        <dbReference type="PROSITE" id="PS50929"/>
    </source>
</evidence>
<dbReference type="EC" id="3.6.3.-" evidence="12"/>
<keyword evidence="5" id="KW-0547">Nucleotide-binding</keyword>
<evidence type="ECO:0000256" key="5">
    <source>
        <dbReference type="ARBA" id="ARBA00022741"/>
    </source>
</evidence>
<organism evidence="12 13">
    <name type="scientific">Neolewinella aquimaris</name>
    <dbReference type="NCBI Taxonomy" id="1835722"/>
    <lineage>
        <taxon>Bacteria</taxon>
        <taxon>Pseudomonadati</taxon>
        <taxon>Bacteroidota</taxon>
        <taxon>Saprospiria</taxon>
        <taxon>Saprospirales</taxon>
        <taxon>Lewinellaceae</taxon>
        <taxon>Neolewinella</taxon>
    </lineage>
</organism>
<dbReference type="Gene3D" id="3.40.50.300">
    <property type="entry name" value="P-loop containing nucleotide triphosphate hydrolases"/>
    <property type="match status" value="1"/>
</dbReference>
<keyword evidence="7 9" id="KW-1133">Transmembrane helix</keyword>
<dbReference type="RefSeq" id="WP_183496477.1">
    <property type="nucleotide sequence ID" value="NZ_JACIFF010000007.1"/>
</dbReference>
<evidence type="ECO:0000256" key="8">
    <source>
        <dbReference type="ARBA" id="ARBA00023136"/>
    </source>
</evidence>
<keyword evidence="2" id="KW-0813">Transport</keyword>
<dbReference type="GO" id="GO:0016887">
    <property type="term" value="F:ATP hydrolysis activity"/>
    <property type="evidence" value="ECO:0007669"/>
    <property type="project" value="InterPro"/>
</dbReference>
<feature type="transmembrane region" description="Helical" evidence="9">
    <location>
        <begin position="128"/>
        <end position="149"/>
    </location>
</feature>
<dbReference type="GO" id="GO:0005524">
    <property type="term" value="F:ATP binding"/>
    <property type="evidence" value="ECO:0007669"/>
    <property type="project" value="UniProtKB-KW"/>
</dbReference>
<keyword evidence="13" id="KW-1185">Reference proteome</keyword>
<dbReference type="EMBL" id="JACIFF010000007">
    <property type="protein sequence ID" value="MBB4080243.1"/>
    <property type="molecule type" value="Genomic_DNA"/>
</dbReference>